<dbReference type="InterPro" id="IPR008928">
    <property type="entry name" value="6-hairpin_glycosidase_sf"/>
</dbReference>
<keyword evidence="1" id="KW-0732">Signal</keyword>
<evidence type="ECO:0000313" key="5">
    <source>
        <dbReference type="EMBL" id="TWT83875.1"/>
    </source>
</evidence>
<dbReference type="Pfam" id="PF21307">
    <property type="entry name" value="Glyco_hydro_95_C"/>
    <property type="match status" value="1"/>
</dbReference>
<dbReference type="InterPro" id="IPR013780">
    <property type="entry name" value="Glyco_hydro_b"/>
</dbReference>
<dbReference type="Pfam" id="PF22124">
    <property type="entry name" value="Glyco_hydro_95_cat"/>
    <property type="match status" value="1"/>
</dbReference>
<dbReference type="Gene3D" id="2.60.40.1180">
    <property type="entry name" value="Golgi alpha-mannosidase II"/>
    <property type="match status" value="1"/>
</dbReference>
<dbReference type="InterPro" id="IPR054363">
    <property type="entry name" value="GH95_cat"/>
</dbReference>
<accession>A0A5C5Z9I9</accession>
<dbReference type="Gene3D" id="2.70.98.50">
    <property type="entry name" value="putative glycoside hydrolase family protein from bacillus halodurans"/>
    <property type="match status" value="1"/>
</dbReference>
<dbReference type="Pfam" id="PF14498">
    <property type="entry name" value="Glyco_hyd_65N_2"/>
    <property type="match status" value="1"/>
</dbReference>
<dbReference type="InterPro" id="IPR016518">
    <property type="entry name" value="Alpha-L-fucosidase"/>
</dbReference>
<dbReference type="PANTHER" id="PTHR31084">
    <property type="entry name" value="ALPHA-L-FUCOSIDASE 2"/>
    <property type="match status" value="1"/>
</dbReference>
<reference evidence="5 6" key="1">
    <citation type="submission" date="2019-02" db="EMBL/GenBank/DDBJ databases">
        <title>Deep-cultivation of Planctomycetes and their phenomic and genomic characterization uncovers novel biology.</title>
        <authorList>
            <person name="Wiegand S."/>
            <person name="Jogler M."/>
            <person name="Boedeker C."/>
            <person name="Pinto D."/>
            <person name="Vollmers J."/>
            <person name="Rivas-Marin E."/>
            <person name="Kohn T."/>
            <person name="Peeters S.H."/>
            <person name="Heuer A."/>
            <person name="Rast P."/>
            <person name="Oberbeckmann S."/>
            <person name="Bunk B."/>
            <person name="Jeske O."/>
            <person name="Meyerdierks A."/>
            <person name="Storesund J.E."/>
            <person name="Kallscheuer N."/>
            <person name="Luecker S."/>
            <person name="Lage O.M."/>
            <person name="Pohl T."/>
            <person name="Merkel B.J."/>
            <person name="Hornburger P."/>
            <person name="Mueller R.-W."/>
            <person name="Bruemmer F."/>
            <person name="Labrenz M."/>
            <person name="Spormann A.M."/>
            <person name="Op Den Camp H."/>
            <person name="Overmann J."/>
            <person name="Amann R."/>
            <person name="Jetten M.S.M."/>
            <person name="Mascher T."/>
            <person name="Medema M.H."/>
            <person name="Devos D.P."/>
            <person name="Kaster A.-K."/>
            <person name="Ovreas L."/>
            <person name="Rohde M."/>
            <person name="Galperin M.Y."/>
            <person name="Jogler C."/>
        </authorList>
    </citation>
    <scope>NUCLEOTIDE SEQUENCE [LARGE SCALE GENOMIC DNA]</scope>
    <source>
        <strain evidence="5 6">CA13</strain>
    </source>
</reference>
<evidence type="ECO:0000313" key="6">
    <source>
        <dbReference type="Proteomes" id="UP000315010"/>
    </source>
</evidence>
<dbReference type="Gene3D" id="1.50.10.10">
    <property type="match status" value="1"/>
</dbReference>
<feature type="domain" description="Glycosyl hydrolase family 95 catalytic" evidence="4">
    <location>
        <begin position="315"/>
        <end position="718"/>
    </location>
</feature>
<comment type="caution">
    <text evidence="5">The sequence shown here is derived from an EMBL/GenBank/DDBJ whole genome shotgun (WGS) entry which is preliminary data.</text>
</comment>
<sequence precursor="true">MNTNFVHLCTLLIMVAVSGLDLHAAPIKGKTSKFNYEETAEVQPLNQAPKQPLSLWYNLPATHWEEALPVGNGRLGAMVYGGVSKEIIQLNEDSIWAGPPIPKVEKSVRSTIDEVRQLLFDRKYTKAQEKQQAIMVDRISPRSYQTMGELRFDFGLVEKVNAYRRSLNLDTAVATTRYNINGVNYIREVNASVVDDVIAVKIAADKPGSVSFNARIEREGIFATRAGDNATVIATGQASQGNQHLGVKFATIYKVVTENGSTQTEDGTLTVKNADSAVIYIAAATDYNRDDTDHPLTDDLVQKCDGIVAAAEQKGYDKLKADATDAHQELFRRVDLNLGNPSTKPTIARLEGYKNGEIDAALEALYFQYGRYLLMASSRPGSLPANLQGIWCKDMAAPWNSDYHTNINVQMNYWLAESTNLSECHLPFMDYVERLVPSGKKTAQDLYGCGGFFVGHTSDVWHGTVPFGNVQYGQWVVGGGWSTQHFMEHYRFTGDQEFLENRAYPVLKEASLFFLDWLVEDPKTGKLVSGPSTSPENKFFDPQTKAPCNLTMGPAMDQQVIWDVFTNTLESAQLMGVEDDFTRAVQNALDQLSLPQVGSDGRLMEWTEEFVEKDPGHRHVSQLFGLHPGRQYNIYNNPEMVRAARKTIEFRLSRGGGHTGWSRAWIINFWARFMDAEKAHENIGLLLKKSTHNNLFDKHPPFQIDGNFGGAAGVAEMLLQSHAGQIDLLPALPKAWADGSVKGLCARGGFEVDIEWSKGVLTSATLRSKLGKTCTVRYGDQKETLDTEKNGTYDLF</sequence>
<dbReference type="EMBL" id="SJPJ01000001">
    <property type="protein sequence ID" value="TWT83875.1"/>
    <property type="molecule type" value="Genomic_DNA"/>
</dbReference>
<dbReference type="SUPFAM" id="SSF48208">
    <property type="entry name" value="Six-hairpin glycosidases"/>
    <property type="match status" value="1"/>
</dbReference>
<dbReference type="GO" id="GO:0005975">
    <property type="term" value="P:carbohydrate metabolic process"/>
    <property type="evidence" value="ECO:0007669"/>
    <property type="project" value="InterPro"/>
</dbReference>
<dbReference type="RefSeq" id="WP_419194779.1">
    <property type="nucleotide sequence ID" value="NZ_SJPJ01000001.1"/>
</dbReference>
<gene>
    <name evidence="5" type="ORF">CA13_53480</name>
</gene>
<dbReference type="Proteomes" id="UP000315010">
    <property type="component" value="Unassembled WGS sequence"/>
</dbReference>
<dbReference type="PANTHER" id="PTHR31084:SF0">
    <property type="entry name" value="ALPHA-L-FUCOSIDASE 2"/>
    <property type="match status" value="1"/>
</dbReference>
<evidence type="ECO:0000259" key="4">
    <source>
        <dbReference type="Pfam" id="PF22124"/>
    </source>
</evidence>
<dbReference type="InterPro" id="IPR012341">
    <property type="entry name" value="6hp_glycosidase-like_sf"/>
</dbReference>
<dbReference type="AlphaFoldDB" id="A0A5C5Z9I9"/>
<evidence type="ECO:0000259" key="3">
    <source>
        <dbReference type="Pfam" id="PF21307"/>
    </source>
</evidence>
<evidence type="ECO:0000256" key="1">
    <source>
        <dbReference type="SAM" id="SignalP"/>
    </source>
</evidence>
<keyword evidence="6" id="KW-1185">Reference proteome</keyword>
<feature type="domain" description="Alpha fucosidase A-like C-terminal" evidence="3">
    <location>
        <begin position="720"/>
        <end position="787"/>
    </location>
</feature>
<evidence type="ECO:0000259" key="2">
    <source>
        <dbReference type="Pfam" id="PF14498"/>
    </source>
</evidence>
<name>A0A5C5Z9I9_9BACT</name>
<feature type="signal peptide" evidence="1">
    <location>
        <begin position="1"/>
        <end position="24"/>
    </location>
</feature>
<dbReference type="InterPro" id="IPR027414">
    <property type="entry name" value="GH95_N_dom"/>
</dbReference>
<proteinExistence type="predicted"/>
<organism evidence="5 6">
    <name type="scientific">Novipirellula herctigrandis</name>
    <dbReference type="NCBI Taxonomy" id="2527986"/>
    <lineage>
        <taxon>Bacteria</taxon>
        <taxon>Pseudomonadati</taxon>
        <taxon>Planctomycetota</taxon>
        <taxon>Planctomycetia</taxon>
        <taxon>Pirellulales</taxon>
        <taxon>Pirellulaceae</taxon>
        <taxon>Novipirellula</taxon>
    </lineage>
</organism>
<dbReference type="PIRSF" id="PIRSF007663">
    <property type="entry name" value="UCP007663"/>
    <property type="match status" value="1"/>
</dbReference>
<dbReference type="GO" id="GO:0004560">
    <property type="term" value="F:alpha-L-fucosidase activity"/>
    <property type="evidence" value="ECO:0007669"/>
    <property type="project" value="InterPro"/>
</dbReference>
<feature type="domain" description="Glycosyl hydrolase family 95 N-terminal" evidence="2">
    <location>
        <begin position="55"/>
        <end position="288"/>
    </location>
</feature>
<feature type="chain" id="PRO_5022907871" evidence="1">
    <location>
        <begin position="25"/>
        <end position="796"/>
    </location>
</feature>
<protein>
    <submittedName>
        <fullName evidence="5">Uncharacterized protein</fullName>
    </submittedName>
</protein>
<dbReference type="InterPro" id="IPR049053">
    <property type="entry name" value="AFCA-like_C"/>
</dbReference>